<name>A0A9P7QQZ7_9PEZI</name>
<protein>
    <submittedName>
        <fullName evidence="2">Uncharacterized protein</fullName>
    </submittedName>
</protein>
<accession>A0A9P7QQZ7</accession>
<evidence type="ECO:0000313" key="3">
    <source>
        <dbReference type="Proteomes" id="UP000699042"/>
    </source>
</evidence>
<organism evidence="2 3">
    <name type="scientific">Colletotrichum scovillei</name>
    <dbReference type="NCBI Taxonomy" id="1209932"/>
    <lineage>
        <taxon>Eukaryota</taxon>
        <taxon>Fungi</taxon>
        <taxon>Dikarya</taxon>
        <taxon>Ascomycota</taxon>
        <taxon>Pezizomycotina</taxon>
        <taxon>Sordariomycetes</taxon>
        <taxon>Hypocreomycetidae</taxon>
        <taxon>Glomerellales</taxon>
        <taxon>Glomerellaceae</taxon>
        <taxon>Colletotrichum</taxon>
        <taxon>Colletotrichum acutatum species complex</taxon>
    </lineage>
</organism>
<keyword evidence="1" id="KW-0812">Transmembrane</keyword>
<feature type="non-terminal residue" evidence="2">
    <location>
        <position position="1"/>
    </location>
</feature>
<evidence type="ECO:0000313" key="2">
    <source>
        <dbReference type="EMBL" id="KAG7040982.1"/>
    </source>
</evidence>
<sequence length="67" mass="7214">IAARIIYNPASNYAKNVVSLAANSLSINPILRGLAIMFIIMSITILSLGFGLARSFYPCGKLIRDAN</sequence>
<keyword evidence="1" id="KW-0472">Membrane</keyword>
<proteinExistence type="predicted"/>
<dbReference type="AlphaFoldDB" id="A0A9P7QQZ7"/>
<keyword evidence="1" id="KW-1133">Transmembrane helix</keyword>
<comment type="caution">
    <text evidence="2">The sequence shown here is derived from an EMBL/GenBank/DDBJ whole genome shotgun (WGS) entry which is preliminary data.</text>
</comment>
<evidence type="ECO:0000256" key="1">
    <source>
        <dbReference type="SAM" id="Phobius"/>
    </source>
</evidence>
<feature type="transmembrane region" description="Helical" evidence="1">
    <location>
        <begin position="30"/>
        <end position="53"/>
    </location>
</feature>
<reference evidence="2" key="1">
    <citation type="submission" date="2021-05" db="EMBL/GenBank/DDBJ databases">
        <title>Comparative genomics of three Colletotrichum scovillei strains and genetic complementation revealed genes involved fungal growth and virulence on chili pepper.</title>
        <authorList>
            <person name="Hsieh D.-K."/>
            <person name="Chuang S.-C."/>
            <person name="Chen C.-Y."/>
            <person name="Chao Y.-T."/>
            <person name="Lu M.-Y.J."/>
            <person name="Lee M.-H."/>
            <person name="Shih M.-C."/>
        </authorList>
    </citation>
    <scope>NUCLEOTIDE SEQUENCE</scope>
    <source>
        <strain evidence="2">Coll-153</strain>
    </source>
</reference>
<keyword evidence="3" id="KW-1185">Reference proteome</keyword>
<dbReference type="EMBL" id="JAESDN010000016">
    <property type="protein sequence ID" value="KAG7040982.1"/>
    <property type="molecule type" value="Genomic_DNA"/>
</dbReference>
<dbReference type="Proteomes" id="UP000699042">
    <property type="component" value="Unassembled WGS sequence"/>
</dbReference>
<gene>
    <name evidence="2" type="ORF">JMJ77_008689</name>
</gene>